<keyword evidence="18" id="KW-1185">Reference proteome</keyword>
<organism evidence="17 18">
    <name type="scientific">Pinctada imbricata</name>
    <name type="common">Atlantic pearl-oyster</name>
    <name type="synonym">Pinctada martensii</name>
    <dbReference type="NCBI Taxonomy" id="66713"/>
    <lineage>
        <taxon>Eukaryota</taxon>
        <taxon>Metazoa</taxon>
        <taxon>Spiralia</taxon>
        <taxon>Lophotrochozoa</taxon>
        <taxon>Mollusca</taxon>
        <taxon>Bivalvia</taxon>
        <taxon>Autobranchia</taxon>
        <taxon>Pteriomorphia</taxon>
        <taxon>Pterioida</taxon>
        <taxon>Pterioidea</taxon>
        <taxon>Pteriidae</taxon>
        <taxon>Pinctada</taxon>
    </lineage>
</organism>
<dbReference type="GO" id="GO:0000785">
    <property type="term" value="C:chromatin"/>
    <property type="evidence" value="ECO:0007669"/>
    <property type="project" value="TreeGrafter"/>
</dbReference>
<evidence type="ECO:0000256" key="4">
    <source>
        <dbReference type="ARBA" id="ARBA00012276"/>
    </source>
</evidence>
<comment type="caution">
    <text evidence="17">The sequence shown here is derived from an EMBL/GenBank/DDBJ whole genome shotgun (WGS) entry which is preliminary data.</text>
</comment>
<feature type="compositionally biased region" description="Basic and acidic residues" evidence="15">
    <location>
        <begin position="763"/>
        <end position="796"/>
    </location>
</feature>
<comment type="similarity">
    <text evidence="3">Belongs to the PARI family.</text>
</comment>
<evidence type="ECO:0000256" key="3">
    <source>
        <dbReference type="ARBA" id="ARBA00009135"/>
    </source>
</evidence>
<evidence type="ECO:0000256" key="5">
    <source>
        <dbReference type="ARBA" id="ARBA00014320"/>
    </source>
</evidence>
<keyword evidence="7" id="KW-0227">DNA damage</keyword>
<dbReference type="Proteomes" id="UP001186944">
    <property type="component" value="Unassembled WGS sequence"/>
</dbReference>
<evidence type="ECO:0000256" key="15">
    <source>
        <dbReference type="SAM" id="MobiDB-lite"/>
    </source>
</evidence>
<evidence type="ECO:0000256" key="8">
    <source>
        <dbReference type="ARBA" id="ARBA00022801"/>
    </source>
</evidence>
<sequence>MSSHKGKSGSGKMHKFVQYLTPHFKSNGLNSVTGKKNRDRSGTRDSPRESNPRTNRRFSMCFNSRHADDLIVTPFAQVLASLRSVRNNYILLTNVQASRDRSRGTTAAGGPGLPPHSHGAQNSIPQTNYQQNSTQHNKNIHSDDTYSKLAMETLEELDWCLDQLETIQTHRSVSDMASSKNSLRNKMVRPGGCALILKGCDSYVIKQHLIHIKDTVHPKDEDIPLVVLNCRGLSDVEDSYNVSEYIVSLCRKYDLLENERCSLLSHMDQLIAVQLSIAEKNKEETGEFDVETSTVLTVNNGIINRKLSGQSDPILDNIDGYNNYTHLLKSCNYVDTCDILTAVKDGINSNEALHEEVRSTQFLFLGIPTNKVEQEMVRFLCGNKEVKQVILETPLENEGEITVTSKTSSFTDILTQVTEEERMTPSPKAQLSMTESFVQLVFGSYLELLVNSRSELALARSLNVPERELTHTSFTDLKHESQKKKMTMYQTALSFVMRIRLGGKGYQPDPECPLAQHVKGLGEYVGMIQKLQNIVEEEDNVKLACKKVLNVIKKEIVKCHDSRLRVSSVESVCERLKSLAVSVVTKQEKSDFKSPEKPARDGGTLLGRKTLRVIRHIVDKLVTETDLYKTQSLDYLCDGFSSQKTPVRFPCLLSQFRSPEEDPDVPEYNQSLSERLQGKQNTCQTPANAKRYKSSMDWAQPLHQVNIHKDDITPVKSSVFVLPSKTLVHPASGGKSALGIAKKVIESINDQENAAINNTTKEINTDKETTKGKAAPKEGKSKKRQIEKIEESGPEKKKSKTQPKTTCRRKLLPQVKGQQQINRFFRV</sequence>
<evidence type="ECO:0000256" key="10">
    <source>
        <dbReference type="ARBA" id="ARBA00023149"/>
    </source>
</evidence>
<keyword evidence="12" id="KW-0539">Nucleus</keyword>
<dbReference type="AlphaFoldDB" id="A0AA88XU94"/>
<feature type="domain" description="Phosphodiesterase 4 upstream conserved regions (UCR)" evidence="16">
    <location>
        <begin position="72"/>
        <end position="180"/>
    </location>
</feature>
<evidence type="ECO:0000313" key="18">
    <source>
        <dbReference type="Proteomes" id="UP001186944"/>
    </source>
</evidence>
<keyword evidence="10" id="KW-0114">cAMP</keyword>
<keyword evidence="8" id="KW-0378">Hydrolase</keyword>
<protein>
    <recommendedName>
        <fullName evidence="5">PCNA-interacting partner</fullName>
        <ecNumber evidence="4">3.1.4.53</ecNumber>
    </recommendedName>
    <alternativeName>
        <fullName evidence="13">PARP-1 binding protein</fullName>
    </alternativeName>
    <alternativeName>
        <fullName evidence="14">PARP1-binding protein</fullName>
    </alternativeName>
</protein>
<dbReference type="PANTHER" id="PTHR32121:SF0">
    <property type="entry name" value="PCNA-INTERACTING PARTNER"/>
    <property type="match status" value="1"/>
</dbReference>
<dbReference type="InterPro" id="IPR040844">
    <property type="entry name" value="PDE4_UCR"/>
</dbReference>
<dbReference type="EC" id="3.1.4.53" evidence="4"/>
<gene>
    <name evidence="17" type="ORF">FSP39_022999</name>
</gene>
<evidence type="ECO:0000256" key="12">
    <source>
        <dbReference type="ARBA" id="ARBA00023242"/>
    </source>
</evidence>
<dbReference type="GO" id="GO:0006281">
    <property type="term" value="P:DNA repair"/>
    <property type="evidence" value="ECO:0007669"/>
    <property type="project" value="UniProtKB-KW"/>
</dbReference>
<reference evidence="17" key="1">
    <citation type="submission" date="2019-08" db="EMBL/GenBank/DDBJ databases">
        <title>The improved chromosome-level genome for the pearl oyster Pinctada fucata martensii using PacBio sequencing and Hi-C.</title>
        <authorList>
            <person name="Zheng Z."/>
        </authorList>
    </citation>
    <scope>NUCLEOTIDE SEQUENCE</scope>
    <source>
        <strain evidence="17">ZZ-2019</strain>
        <tissue evidence="17">Adductor muscle</tissue>
    </source>
</reference>
<feature type="region of interest" description="Disordered" evidence="15">
    <location>
        <begin position="100"/>
        <end position="141"/>
    </location>
</feature>
<evidence type="ECO:0000259" key="16">
    <source>
        <dbReference type="Pfam" id="PF18100"/>
    </source>
</evidence>
<evidence type="ECO:0000256" key="6">
    <source>
        <dbReference type="ARBA" id="ARBA00022490"/>
    </source>
</evidence>
<evidence type="ECO:0000256" key="11">
    <source>
        <dbReference type="ARBA" id="ARBA00023204"/>
    </source>
</evidence>
<dbReference type="PANTHER" id="PTHR32121">
    <property type="entry name" value="PCNA-INTERACTING PARTNER"/>
    <property type="match status" value="1"/>
</dbReference>
<keyword evidence="9" id="KW-0238">DNA-binding</keyword>
<feature type="region of interest" description="Disordered" evidence="15">
    <location>
        <begin position="24"/>
        <end position="59"/>
    </location>
</feature>
<dbReference type="GO" id="GO:0004115">
    <property type="term" value="F:3',5'-cyclic-AMP phosphodiesterase activity"/>
    <property type="evidence" value="ECO:0007669"/>
    <property type="project" value="UniProtKB-EC"/>
</dbReference>
<proteinExistence type="inferred from homology"/>
<evidence type="ECO:0000256" key="9">
    <source>
        <dbReference type="ARBA" id="ARBA00023125"/>
    </source>
</evidence>
<evidence type="ECO:0000256" key="13">
    <source>
        <dbReference type="ARBA" id="ARBA00031632"/>
    </source>
</evidence>
<dbReference type="Gene3D" id="1.10.486.10">
    <property type="entry name" value="PCRA, domain 4"/>
    <property type="match status" value="1"/>
</dbReference>
<evidence type="ECO:0000256" key="7">
    <source>
        <dbReference type="ARBA" id="ARBA00022763"/>
    </source>
</evidence>
<keyword evidence="11" id="KW-0234">DNA repair</keyword>
<dbReference type="Pfam" id="PF18100">
    <property type="entry name" value="PDE4_UCR"/>
    <property type="match status" value="1"/>
</dbReference>
<feature type="compositionally biased region" description="Polar residues" evidence="15">
    <location>
        <begin position="816"/>
        <end position="827"/>
    </location>
</feature>
<keyword evidence="6" id="KW-0963">Cytoplasm</keyword>
<evidence type="ECO:0000256" key="1">
    <source>
        <dbReference type="ARBA" id="ARBA00004123"/>
    </source>
</evidence>
<accession>A0AA88XU94</accession>
<feature type="compositionally biased region" description="Basic and acidic residues" evidence="15">
    <location>
        <begin position="39"/>
        <end position="51"/>
    </location>
</feature>
<feature type="region of interest" description="Disordered" evidence="15">
    <location>
        <begin position="757"/>
        <end position="827"/>
    </location>
</feature>
<dbReference type="GO" id="GO:0003677">
    <property type="term" value="F:DNA binding"/>
    <property type="evidence" value="ECO:0007669"/>
    <property type="project" value="UniProtKB-KW"/>
</dbReference>
<dbReference type="EMBL" id="VSWD01000010">
    <property type="protein sequence ID" value="KAK3091833.1"/>
    <property type="molecule type" value="Genomic_DNA"/>
</dbReference>
<name>A0AA88XU94_PINIB</name>
<evidence type="ECO:0000256" key="2">
    <source>
        <dbReference type="ARBA" id="ARBA00004496"/>
    </source>
</evidence>
<dbReference type="GO" id="GO:0005634">
    <property type="term" value="C:nucleus"/>
    <property type="evidence" value="ECO:0007669"/>
    <property type="project" value="UniProtKB-SubCell"/>
</dbReference>
<evidence type="ECO:0000313" key="17">
    <source>
        <dbReference type="EMBL" id="KAK3091833.1"/>
    </source>
</evidence>
<dbReference type="GO" id="GO:0005737">
    <property type="term" value="C:cytoplasm"/>
    <property type="evidence" value="ECO:0007669"/>
    <property type="project" value="UniProtKB-SubCell"/>
</dbReference>
<evidence type="ECO:0000256" key="14">
    <source>
        <dbReference type="ARBA" id="ARBA00032731"/>
    </source>
</evidence>
<feature type="compositionally biased region" description="Basic residues" evidence="15">
    <location>
        <begin position="797"/>
        <end position="811"/>
    </location>
</feature>
<feature type="compositionally biased region" description="Polar residues" evidence="15">
    <location>
        <begin position="119"/>
        <end position="137"/>
    </location>
</feature>
<dbReference type="GO" id="GO:2000042">
    <property type="term" value="P:negative regulation of double-strand break repair via homologous recombination"/>
    <property type="evidence" value="ECO:0007669"/>
    <property type="project" value="InterPro"/>
</dbReference>
<dbReference type="InterPro" id="IPR038932">
    <property type="entry name" value="PARPBP"/>
</dbReference>
<comment type="subcellular location">
    <subcellularLocation>
        <location evidence="2">Cytoplasm</location>
    </subcellularLocation>
    <subcellularLocation>
        <location evidence="1">Nucleus</location>
    </subcellularLocation>
</comment>